<protein>
    <submittedName>
        <fullName evidence="2">Uncharacterized protein</fullName>
    </submittedName>
</protein>
<dbReference type="EMBL" id="ML001168">
    <property type="protein sequence ID" value="RKO83499.1"/>
    <property type="molecule type" value="Genomic_DNA"/>
</dbReference>
<feature type="compositionally biased region" description="Polar residues" evidence="1">
    <location>
        <begin position="135"/>
        <end position="145"/>
    </location>
</feature>
<sequence>MPPPIRTNPRHHAGKADHPQQCCYQPAGCWLHALQQGQRGLSNQKKDACEHVKVMKQAELLVQKPKGDDECGGEDEHLAKNMACMSAPAKQTTTTHQRGPRMSTGMHRPHSPAPTPKSHFQITKKVSPPAGHLQAKNQTKQSGRK</sequence>
<evidence type="ECO:0000256" key="1">
    <source>
        <dbReference type="SAM" id="MobiDB-lite"/>
    </source>
</evidence>
<proteinExistence type="predicted"/>
<gene>
    <name evidence="2" type="ORF">BDK51DRAFT_32566</name>
</gene>
<keyword evidence="3" id="KW-1185">Reference proteome</keyword>
<name>A0A4P9VV47_9FUNG</name>
<reference evidence="3" key="1">
    <citation type="journal article" date="2018" name="Nat. Microbiol.">
        <title>Leveraging single-cell genomics to expand the fungal tree of life.</title>
        <authorList>
            <person name="Ahrendt S.R."/>
            <person name="Quandt C.A."/>
            <person name="Ciobanu D."/>
            <person name="Clum A."/>
            <person name="Salamov A."/>
            <person name="Andreopoulos B."/>
            <person name="Cheng J.F."/>
            <person name="Woyke T."/>
            <person name="Pelin A."/>
            <person name="Henrissat B."/>
            <person name="Reynolds N.K."/>
            <person name="Benny G.L."/>
            <person name="Smith M.E."/>
            <person name="James T.Y."/>
            <person name="Grigoriev I.V."/>
        </authorList>
    </citation>
    <scope>NUCLEOTIDE SEQUENCE [LARGE SCALE GENOMIC DNA]</scope>
</reference>
<evidence type="ECO:0000313" key="3">
    <source>
        <dbReference type="Proteomes" id="UP000269721"/>
    </source>
</evidence>
<evidence type="ECO:0000313" key="2">
    <source>
        <dbReference type="EMBL" id="RKO83499.1"/>
    </source>
</evidence>
<feature type="region of interest" description="Disordered" evidence="1">
    <location>
        <begin position="86"/>
        <end position="145"/>
    </location>
</feature>
<dbReference type="AlphaFoldDB" id="A0A4P9VV47"/>
<organism evidence="2 3">
    <name type="scientific">Blyttiomyces helicus</name>
    <dbReference type="NCBI Taxonomy" id="388810"/>
    <lineage>
        <taxon>Eukaryota</taxon>
        <taxon>Fungi</taxon>
        <taxon>Fungi incertae sedis</taxon>
        <taxon>Chytridiomycota</taxon>
        <taxon>Chytridiomycota incertae sedis</taxon>
        <taxon>Chytridiomycetes</taxon>
        <taxon>Chytridiomycetes incertae sedis</taxon>
        <taxon>Blyttiomyces</taxon>
    </lineage>
</organism>
<accession>A0A4P9VV47</accession>
<dbReference type="Proteomes" id="UP000269721">
    <property type="component" value="Unassembled WGS sequence"/>
</dbReference>